<keyword evidence="1" id="KW-0472">Membrane</keyword>
<dbReference type="STRING" id="1817841.A3B10_00190"/>
<accession>A0A1F5PXI7</accession>
<dbReference type="AlphaFoldDB" id="A0A1F5PXI7"/>
<comment type="caution">
    <text evidence="3">The sequence shown here is derived from an EMBL/GenBank/DDBJ whole genome shotgun (WGS) entry which is preliminary data.</text>
</comment>
<evidence type="ECO:0000259" key="2">
    <source>
        <dbReference type="Pfam" id="PF10648"/>
    </source>
</evidence>
<evidence type="ECO:0000313" key="4">
    <source>
        <dbReference type="Proteomes" id="UP000177281"/>
    </source>
</evidence>
<evidence type="ECO:0000313" key="3">
    <source>
        <dbReference type="EMBL" id="OGE94567.1"/>
    </source>
</evidence>
<keyword evidence="1" id="KW-0812">Transmembrane</keyword>
<protein>
    <recommendedName>
        <fullName evidence="2">Bacterial spore germination immunoglobulin-like domain-containing protein</fullName>
    </recommendedName>
</protein>
<evidence type="ECO:0000256" key="1">
    <source>
        <dbReference type="SAM" id="Phobius"/>
    </source>
</evidence>
<reference evidence="3 4" key="1">
    <citation type="journal article" date="2016" name="Nat. Commun.">
        <title>Thousands of microbial genomes shed light on interconnected biogeochemical processes in an aquifer system.</title>
        <authorList>
            <person name="Anantharaman K."/>
            <person name="Brown C.T."/>
            <person name="Hug L.A."/>
            <person name="Sharon I."/>
            <person name="Castelle C.J."/>
            <person name="Probst A.J."/>
            <person name="Thomas B.C."/>
            <person name="Singh A."/>
            <person name="Wilkins M.J."/>
            <person name="Karaoz U."/>
            <person name="Brodie E.L."/>
            <person name="Williams K.H."/>
            <person name="Hubbard S.S."/>
            <person name="Banfield J.F."/>
        </authorList>
    </citation>
    <scope>NUCLEOTIDE SEQUENCE [LARGE SCALE GENOMIC DNA]</scope>
</reference>
<name>A0A1F5PXI7_9BACT</name>
<dbReference type="Proteomes" id="UP000177281">
    <property type="component" value="Unassembled WGS sequence"/>
</dbReference>
<sequence length="146" mass="16151">MNKYIQGIILLILVVAAIFLIPKKQEQAPPTQVTDQQPQAIPEVIVDTPQPNDVIISPVTVTGRARGFWYFEANLPVTLKDGNGNVLAQKGFQAIGDWMTTDHVDFSDTLIFITPATQYGTLIISKDNPSGEPINDADFVVPIRFW</sequence>
<dbReference type="Pfam" id="PF10648">
    <property type="entry name" value="Gmad2"/>
    <property type="match status" value="1"/>
</dbReference>
<dbReference type="InterPro" id="IPR018911">
    <property type="entry name" value="Gmad2_Ig-like_dom"/>
</dbReference>
<dbReference type="EMBL" id="MFFB01000013">
    <property type="protein sequence ID" value="OGE94567.1"/>
    <property type="molecule type" value="Genomic_DNA"/>
</dbReference>
<organism evidence="3 4">
    <name type="scientific">Candidatus Doudnabacteria bacterium RIFCSPLOWO2_01_FULL_44_21</name>
    <dbReference type="NCBI Taxonomy" id="1817841"/>
    <lineage>
        <taxon>Bacteria</taxon>
        <taxon>Candidatus Doudnaibacteriota</taxon>
    </lineage>
</organism>
<gene>
    <name evidence="3" type="ORF">A3B10_00190</name>
</gene>
<feature type="domain" description="Bacterial spore germination immunoglobulin-like" evidence="2">
    <location>
        <begin position="44"/>
        <end position="131"/>
    </location>
</feature>
<keyword evidence="1" id="KW-1133">Transmembrane helix</keyword>
<feature type="transmembrane region" description="Helical" evidence="1">
    <location>
        <begin position="6"/>
        <end position="22"/>
    </location>
</feature>
<proteinExistence type="predicted"/>